<gene>
    <name evidence="2" type="ORF">LMG31506_05863</name>
</gene>
<protein>
    <submittedName>
        <fullName evidence="2">Aminoacyl carrier protein</fullName>
    </submittedName>
</protein>
<sequence>MKTTIREILSEVARLDVSVDSLDDDADLYEAGLTSVATVHMMLAIENALGVEMPDNMIQRELFRSINSLAAAAETLRQPREAA</sequence>
<dbReference type="RefSeq" id="WP_211950696.1">
    <property type="nucleotide sequence ID" value="NZ_CAJPUY010000032.1"/>
</dbReference>
<name>A0A916J307_9BURK</name>
<dbReference type="InterPro" id="IPR036736">
    <property type="entry name" value="ACP-like_sf"/>
</dbReference>
<reference evidence="2" key="1">
    <citation type="submission" date="2021-03" db="EMBL/GenBank/DDBJ databases">
        <authorList>
            <person name="Peeters C."/>
        </authorList>
    </citation>
    <scope>NUCLEOTIDE SEQUENCE</scope>
    <source>
        <strain evidence="2">LMG 31506</strain>
    </source>
</reference>
<evidence type="ECO:0000313" key="3">
    <source>
        <dbReference type="Proteomes" id="UP000672934"/>
    </source>
</evidence>
<keyword evidence="3" id="KW-1185">Reference proteome</keyword>
<dbReference type="Proteomes" id="UP000672934">
    <property type="component" value="Unassembled WGS sequence"/>
</dbReference>
<organism evidence="2 3">
    <name type="scientific">Cupriavidus yeoncheonensis</name>
    <dbReference type="NCBI Taxonomy" id="1462994"/>
    <lineage>
        <taxon>Bacteria</taxon>
        <taxon>Pseudomonadati</taxon>
        <taxon>Pseudomonadota</taxon>
        <taxon>Betaproteobacteria</taxon>
        <taxon>Burkholderiales</taxon>
        <taxon>Burkholderiaceae</taxon>
        <taxon>Cupriavidus</taxon>
    </lineage>
</organism>
<evidence type="ECO:0000259" key="1">
    <source>
        <dbReference type="PROSITE" id="PS50075"/>
    </source>
</evidence>
<dbReference type="InterPro" id="IPR009081">
    <property type="entry name" value="PP-bd_ACP"/>
</dbReference>
<feature type="domain" description="Carrier" evidence="1">
    <location>
        <begin position="1"/>
        <end position="77"/>
    </location>
</feature>
<accession>A0A916J307</accession>
<dbReference type="Pfam" id="PF00550">
    <property type="entry name" value="PP-binding"/>
    <property type="match status" value="1"/>
</dbReference>
<comment type="caution">
    <text evidence="2">The sequence shown here is derived from an EMBL/GenBank/DDBJ whole genome shotgun (WGS) entry which is preliminary data.</text>
</comment>
<dbReference type="NCBIfam" id="NF005480">
    <property type="entry name" value="PRK07081.1"/>
    <property type="match status" value="1"/>
</dbReference>
<evidence type="ECO:0000313" key="2">
    <source>
        <dbReference type="EMBL" id="CAG2156955.1"/>
    </source>
</evidence>
<dbReference type="SUPFAM" id="SSF47336">
    <property type="entry name" value="ACP-like"/>
    <property type="match status" value="1"/>
</dbReference>
<dbReference type="Gene3D" id="1.10.1200.10">
    <property type="entry name" value="ACP-like"/>
    <property type="match status" value="1"/>
</dbReference>
<dbReference type="AlphaFoldDB" id="A0A916J307"/>
<dbReference type="EMBL" id="CAJPUY010000032">
    <property type="protein sequence ID" value="CAG2156955.1"/>
    <property type="molecule type" value="Genomic_DNA"/>
</dbReference>
<proteinExistence type="predicted"/>
<dbReference type="PROSITE" id="PS50075">
    <property type="entry name" value="CARRIER"/>
    <property type="match status" value="1"/>
</dbReference>